<feature type="transmembrane region" description="Helical" evidence="1">
    <location>
        <begin position="113"/>
        <end position="133"/>
    </location>
</feature>
<proteinExistence type="predicted"/>
<keyword evidence="3" id="KW-1185">Reference proteome</keyword>
<keyword evidence="1" id="KW-1133">Transmembrane helix</keyword>
<gene>
    <name evidence="2" type="ORF">LMG29739_01434</name>
</gene>
<evidence type="ECO:0000313" key="3">
    <source>
        <dbReference type="Proteomes" id="UP000494329"/>
    </source>
</evidence>
<accession>A0A6J5DD60</accession>
<sequence>MTDTLRTAIVYTAYLIDPHAYRTGSMLPRLIIGAAAAQGALAVSLFIRRVRERALFRALVLLVAVAVPAGLGWGGARDASILTSLPVWLFCALQFAVAFVWVATRRARLAAQVALFILFALPAPGLLVCAQLVDPAYRTY</sequence>
<feature type="transmembrane region" description="Helical" evidence="1">
    <location>
        <begin position="79"/>
        <end position="101"/>
    </location>
</feature>
<dbReference type="EMBL" id="CADIKF010000008">
    <property type="protein sequence ID" value="CAB3752160.1"/>
    <property type="molecule type" value="Genomic_DNA"/>
</dbReference>
<keyword evidence="1" id="KW-0472">Membrane</keyword>
<dbReference type="RefSeq" id="WP_175110177.1">
    <property type="nucleotide sequence ID" value="NZ_CADIKF010000008.1"/>
</dbReference>
<evidence type="ECO:0000256" key="1">
    <source>
        <dbReference type="SAM" id="Phobius"/>
    </source>
</evidence>
<reference evidence="2 3" key="1">
    <citation type="submission" date="2020-04" db="EMBL/GenBank/DDBJ databases">
        <authorList>
            <person name="De Canck E."/>
        </authorList>
    </citation>
    <scope>NUCLEOTIDE SEQUENCE [LARGE SCALE GENOMIC DNA]</scope>
    <source>
        <strain evidence="2 3">LMG 29739</strain>
    </source>
</reference>
<dbReference type="AlphaFoldDB" id="A0A6J5DD60"/>
<keyword evidence="1" id="KW-0812">Transmembrane</keyword>
<dbReference type="Proteomes" id="UP000494329">
    <property type="component" value="Unassembled WGS sequence"/>
</dbReference>
<feature type="transmembrane region" description="Helical" evidence="1">
    <location>
        <begin position="26"/>
        <end position="47"/>
    </location>
</feature>
<name>A0A6J5DD60_9BURK</name>
<protein>
    <submittedName>
        <fullName evidence="2">Uncharacterized protein</fullName>
    </submittedName>
</protein>
<feature type="transmembrane region" description="Helical" evidence="1">
    <location>
        <begin position="54"/>
        <end position="73"/>
    </location>
</feature>
<evidence type="ECO:0000313" key="2">
    <source>
        <dbReference type="EMBL" id="CAB3752160.1"/>
    </source>
</evidence>
<organism evidence="2 3">
    <name type="scientific">Paraburkholderia solisilvae</name>
    <dbReference type="NCBI Taxonomy" id="624376"/>
    <lineage>
        <taxon>Bacteria</taxon>
        <taxon>Pseudomonadati</taxon>
        <taxon>Pseudomonadota</taxon>
        <taxon>Betaproteobacteria</taxon>
        <taxon>Burkholderiales</taxon>
        <taxon>Burkholderiaceae</taxon>
        <taxon>Paraburkholderia</taxon>
    </lineage>
</organism>